<dbReference type="CDD" id="cd08195">
    <property type="entry name" value="DHQS"/>
    <property type="match status" value="1"/>
</dbReference>
<comment type="cofactor">
    <cofactor evidence="18">
        <name>Co(2+)</name>
        <dbReference type="ChEBI" id="CHEBI:48828"/>
    </cofactor>
    <cofactor evidence="18">
        <name>Zn(2+)</name>
        <dbReference type="ChEBI" id="CHEBI:29105"/>
    </cofactor>
    <text evidence="18">Binds 1 divalent metal cation per subunit. Can use either Co(2+) or Zn(2+).</text>
</comment>
<evidence type="ECO:0000256" key="7">
    <source>
        <dbReference type="ARBA" id="ARBA00013031"/>
    </source>
</evidence>
<keyword evidence="13 18" id="KW-0862">Zinc</keyword>
<dbReference type="NCBIfam" id="TIGR01357">
    <property type="entry name" value="aroB"/>
    <property type="match status" value="1"/>
</dbReference>
<evidence type="ECO:0000256" key="12">
    <source>
        <dbReference type="ARBA" id="ARBA00022741"/>
    </source>
</evidence>
<dbReference type="HAMAP" id="MF_00110">
    <property type="entry name" value="DHQ_synthase"/>
    <property type="match status" value="1"/>
</dbReference>
<feature type="binding site" evidence="18">
    <location>
        <begin position="76"/>
        <end position="81"/>
    </location>
    <ligand>
        <name>NAD(+)</name>
        <dbReference type="ChEBI" id="CHEBI:57540"/>
    </ligand>
</feature>
<dbReference type="PANTHER" id="PTHR43622">
    <property type="entry name" value="3-DEHYDROQUINATE SYNTHASE"/>
    <property type="match status" value="1"/>
</dbReference>
<evidence type="ECO:0000256" key="15">
    <source>
        <dbReference type="ARBA" id="ARBA00023141"/>
    </source>
</evidence>
<dbReference type="Proteomes" id="UP001302257">
    <property type="component" value="Chromosome"/>
</dbReference>
<evidence type="ECO:0000259" key="20">
    <source>
        <dbReference type="Pfam" id="PF24621"/>
    </source>
</evidence>
<accession>A0ABZ0B3X3</accession>
<feature type="binding site" evidence="18">
    <location>
        <begin position="134"/>
        <end position="135"/>
    </location>
    <ligand>
        <name>NAD(+)</name>
        <dbReference type="ChEBI" id="CHEBI:57540"/>
    </ligand>
</feature>
<dbReference type="Gene3D" id="1.20.1090.10">
    <property type="entry name" value="Dehydroquinate synthase-like - alpha domain"/>
    <property type="match status" value="1"/>
</dbReference>
<keyword evidence="14 18" id="KW-0520">NAD</keyword>
<comment type="cofactor">
    <cofactor evidence="2 18">
        <name>NAD(+)</name>
        <dbReference type="ChEBI" id="CHEBI:57540"/>
    </cofactor>
</comment>
<evidence type="ECO:0000256" key="10">
    <source>
        <dbReference type="ARBA" id="ARBA00022605"/>
    </source>
</evidence>
<evidence type="ECO:0000313" key="22">
    <source>
        <dbReference type="Proteomes" id="UP001302257"/>
    </source>
</evidence>
<dbReference type="InterPro" id="IPR056179">
    <property type="entry name" value="DHQS_C"/>
</dbReference>
<feature type="binding site" evidence="18">
    <location>
        <position position="252"/>
    </location>
    <ligand>
        <name>Zn(2+)</name>
        <dbReference type="ChEBI" id="CHEBI:29105"/>
    </ligand>
</feature>
<evidence type="ECO:0000256" key="13">
    <source>
        <dbReference type="ARBA" id="ARBA00022833"/>
    </source>
</evidence>
<evidence type="ECO:0000256" key="18">
    <source>
        <dbReference type="HAMAP-Rule" id="MF_00110"/>
    </source>
</evidence>
<dbReference type="PIRSF" id="PIRSF001455">
    <property type="entry name" value="DHQ_synth"/>
    <property type="match status" value="1"/>
</dbReference>
<evidence type="ECO:0000256" key="6">
    <source>
        <dbReference type="ARBA" id="ARBA00005412"/>
    </source>
</evidence>
<dbReference type="InterPro" id="IPR016037">
    <property type="entry name" value="DHQ_synth_AroB"/>
</dbReference>
<dbReference type="RefSeq" id="WP_313868902.1">
    <property type="nucleotide sequence ID" value="NZ_CP132507.1"/>
</dbReference>
<dbReference type="EC" id="4.2.3.4" evidence="7 18"/>
<reference evidence="21 22" key="1">
    <citation type="submission" date="2023-08" db="EMBL/GenBank/DDBJ databases">
        <title>Rhodoferax potami sp. nov. and Rhodoferax mekongensis sp. nov., isolated from the Mekong River in Thailand.</title>
        <authorList>
            <person name="Kitikhun S."/>
            <person name="Charoenyingcharoen P."/>
            <person name="Siriarchawattana P."/>
            <person name="Likhitrattanapisal S."/>
            <person name="Nilsakha T."/>
            <person name="Chanpet A."/>
            <person name="Rattanawaree P."/>
            <person name="Ingsriswang S."/>
        </authorList>
    </citation>
    <scope>NUCLEOTIDE SEQUENCE [LARGE SCALE GENOMIC DNA]</scope>
    <source>
        <strain evidence="21 22">TBRC 17307</strain>
    </source>
</reference>
<evidence type="ECO:0000313" key="21">
    <source>
        <dbReference type="EMBL" id="WNO06183.1"/>
    </source>
</evidence>
<evidence type="ECO:0000256" key="3">
    <source>
        <dbReference type="ARBA" id="ARBA00003485"/>
    </source>
</evidence>
<evidence type="ECO:0000256" key="8">
    <source>
        <dbReference type="ARBA" id="ARBA00017684"/>
    </source>
</evidence>
<evidence type="ECO:0000256" key="1">
    <source>
        <dbReference type="ARBA" id="ARBA00001393"/>
    </source>
</evidence>
<keyword evidence="9 18" id="KW-0963">Cytoplasm</keyword>
<dbReference type="Gene3D" id="3.40.50.1970">
    <property type="match status" value="1"/>
</dbReference>
<dbReference type="PANTHER" id="PTHR43622:SF7">
    <property type="entry name" value="3-DEHYDROQUINATE SYNTHASE, CHLOROPLASTIC"/>
    <property type="match status" value="1"/>
</dbReference>
<evidence type="ECO:0000256" key="14">
    <source>
        <dbReference type="ARBA" id="ARBA00023027"/>
    </source>
</evidence>
<keyword evidence="22" id="KW-1185">Reference proteome</keyword>
<keyword evidence="11 18" id="KW-0479">Metal-binding</keyword>
<name>A0ABZ0B3X3_9BURK</name>
<evidence type="ECO:0000259" key="19">
    <source>
        <dbReference type="Pfam" id="PF01761"/>
    </source>
</evidence>
<evidence type="ECO:0000256" key="16">
    <source>
        <dbReference type="ARBA" id="ARBA00023239"/>
    </source>
</evidence>
<feature type="binding site" evidence="18">
    <location>
        <position position="147"/>
    </location>
    <ligand>
        <name>NAD(+)</name>
        <dbReference type="ChEBI" id="CHEBI:57540"/>
    </ligand>
</feature>
<comment type="subcellular location">
    <subcellularLocation>
        <location evidence="4 18">Cytoplasm</location>
    </subcellularLocation>
</comment>
<sequence>MTIQAHQTVNISLAERSYLIHIGGELIGNPEIFAGLPNGSTAVIVSNTTVAPLYAEKLKVALAGKYSKVLAMELPDGESYKHWETLNLIFDVLLQNTCDRKTVLFALGGGVVGDMTGFAAASYMRGVPFVQVPTTLLAQVDSSVGGKTGINHPLGKNMVGAFYQPQMVVCDLDALKSLPSREVSAGLAEVIKYGPIADMEFLSWIESHMESLVRLDTQALAHAVKRSCELKAWVVGQDERESGLRAILNFGHTFGHAIEAGLGYGEWLHGEAVGCGMVMAAHLSQRLGLVDIAFVERLTRIIASAGLPICGPSLDASDNAGRYLELMRHDKKSEAGEIRFVLIDGPGRAVMRAAPDALVREVIDVCCA</sequence>
<dbReference type="InterPro" id="IPR050071">
    <property type="entry name" value="Dehydroquinate_synthase"/>
</dbReference>
<dbReference type="InterPro" id="IPR030963">
    <property type="entry name" value="DHQ_synth_fam"/>
</dbReference>
<proteinExistence type="inferred from homology"/>
<keyword evidence="10 18" id="KW-0028">Amino-acid biosynthesis</keyword>
<feature type="binding site" evidence="18">
    <location>
        <position position="189"/>
    </location>
    <ligand>
        <name>Zn(2+)</name>
        <dbReference type="ChEBI" id="CHEBI:29105"/>
    </ligand>
</feature>
<keyword evidence="16 18" id="KW-0456">Lyase</keyword>
<comment type="similarity">
    <text evidence="6 18">Belongs to the sugar phosphate cyclases superfamily. Dehydroquinate synthase family.</text>
</comment>
<evidence type="ECO:0000256" key="4">
    <source>
        <dbReference type="ARBA" id="ARBA00004496"/>
    </source>
</evidence>
<dbReference type="Pfam" id="PF24621">
    <property type="entry name" value="DHQS_C"/>
    <property type="match status" value="1"/>
</dbReference>
<dbReference type="GO" id="GO:0003856">
    <property type="term" value="F:3-dehydroquinate synthase activity"/>
    <property type="evidence" value="ECO:0007669"/>
    <property type="project" value="UniProtKB-EC"/>
</dbReference>
<feature type="binding site" evidence="18">
    <location>
        <position position="269"/>
    </location>
    <ligand>
        <name>Zn(2+)</name>
        <dbReference type="ChEBI" id="CHEBI:29105"/>
    </ligand>
</feature>
<comment type="pathway">
    <text evidence="5 18">Metabolic intermediate biosynthesis; chorismate biosynthesis; chorismate from D-erythrose 4-phosphate and phosphoenolpyruvate: step 2/7.</text>
</comment>
<evidence type="ECO:0000256" key="5">
    <source>
        <dbReference type="ARBA" id="ARBA00004661"/>
    </source>
</evidence>
<protein>
    <recommendedName>
        <fullName evidence="8 18">3-dehydroquinate synthase</fullName>
        <shortName evidence="18">DHQS</shortName>
        <ecNumber evidence="7 18">4.2.3.4</ecNumber>
    </recommendedName>
</protein>
<feature type="binding site" evidence="18">
    <location>
        <begin position="110"/>
        <end position="114"/>
    </location>
    <ligand>
        <name>NAD(+)</name>
        <dbReference type="ChEBI" id="CHEBI:57540"/>
    </ligand>
</feature>
<feature type="domain" description="3-dehydroquinate synthase C-terminal" evidence="20">
    <location>
        <begin position="186"/>
        <end position="333"/>
    </location>
</feature>
<comment type="function">
    <text evidence="3 18">Catalyzes the conversion of 3-deoxy-D-arabino-heptulosonate 7-phosphate (DAHP) to dehydroquinate (DHQ).</text>
</comment>
<evidence type="ECO:0000256" key="11">
    <source>
        <dbReference type="ARBA" id="ARBA00022723"/>
    </source>
</evidence>
<keyword evidence="17 18" id="KW-0170">Cobalt</keyword>
<dbReference type="EMBL" id="CP132507">
    <property type="protein sequence ID" value="WNO06183.1"/>
    <property type="molecule type" value="Genomic_DNA"/>
</dbReference>
<dbReference type="SUPFAM" id="SSF56796">
    <property type="entry name" value="Dehydroquinate synthase-like"/>
    <property type="match status" value="1"/>
</dbReference>
<evidence type="ECO:0000256" key="9">
    <source>
        <dbReference type="ARBA" id="ARBA00022490"/>
    </source>
</evidence>
<evidence type="ECO:0000256" key="17">
    <source>
        <dbReference type="ARBA" id="ARBA00023285"/>
    </source>
</evidence>
<comment type="catalytic activity">
    <reaction evidence="1 18">
        <text>7-phospho-2-dehydro-3-deoxy-D-arabino-heptonate = 3-dehydroquinate + phosphate</text>
        <dbReference type="Rhea" id="RHEA:21968"/>
        <dbReference type="ChEBI" id="CHEBI:32364"/>
        <dbReference type="ChEBI" id="CHEBI:43474"/>
        <dbReference type="ChEBI" id="CHEBI:58394"/>
        <dbReference type="EC" id="4.2.3.4"/>
    </reaction>
</comment>
<organism evidence="21 22">
    <name type="scientific">Rhodoferax mekongensis</name>
    <dbReference type="NCBI Taxonomy" id="3068341"/>
    <lineage>
        <taxon>Bacteria</taxon>
        <taxon>Pseudomonadati</taxon>
        <taxon>Pseudomonadota</taxon>
        <taxon>Betaproteobacteria</taxon>
        <taxon>Burkholderiales</taxon>
        <taxon>Comamonadaceae</taxon>
        <taxon>Rhodoferax</taxon>
    </lineage>
</organism>
<keyword evidence="15 18" id="KW-0057">Aromatic amino acid biosynthesis</keyword>
<feature type="domain" description="3-dehydroquinate synthase N-terminal" evidence="19">
    <location>
        <begin position="72"/>
        <end position="184"/>
    </location>
</feature>
<keyword evidence="12 18" id="KW-0547">Nucleotide-binding</keyword>
<comment type="caution">
    <text evidence="18">Lacks conserved residue(s) required for the propagation of feature annotation.</text>
</comment>
<feature type="binding site" evidence="18">
    <location>
        <position position="156"/>
    </location>
    <ligand>
        <name>NAD(+)</name>
        <dbReference type="ChEBI" id="CHEBI:57540"/>
    </ligand>
</feature>
<dbReference type="InterPro" id="IPR030960">
    <property type="entry name" value="DHQS/DOIS_N"/>
</dbReference>
<gene>
    <name evidence="18 21" type="primary">aroB</name>
    <name evidence="21" type="ORF">RAN89_07065</name>
</gene>
<evidence type="ECO:0000256" key="2">
    <source>
        <dbReference type="ARBA" id="ARBA00001911"/>
    </source>
</evidence>
<dbReference type="Pfam" id="PF01761">
    <property type="entry name" value="DHQ_synthase"/>
    <property type="match status" value="1"/>
</dbReference>